<dbReference type="AlphaFoldDB" id="A0AAW0QKX9"/>
<protein>
    <submittedName>
        <fullName evidence="1">Uncharacterized protein</fullName>
    </submittedName>
</protein>
<accession>A0AAW0QKX9</accession>
<gene>
    <name evidence="1" type="ORF">PG999_009508</name>
</gene>
<sequence>MPSLVFAAPKIGEVDLAASDLVARQGGYNGPCDDNNCGAEGKDCTKTSQRWCTPYPSVKKPWQGCTCSNL</sequence>
<keyword evidence="2" id="KW-1185">Reference proteome</keyword>
<dbReference type="Proteomes" id="UP001392437">
    <property type="component" value="Unassembled WGS sequence"/>
</dbReference>
<proteinExistence type="predicted"/>
<comment type="caution">
    <text evidence="1">The sequence shown here is derived from an EMBL/GenBank/DDBJ whole genome shotgun (WGS) entry which is preliminary data.</text>
</comment>
<organism evidence="1 2">
    <name type="scientific">Apiospora kogelbergensis</name>
    <dbReference type="NCBI Taxonomy" id="1337665"/>
    <lineage>
        <taxon>Eukaryota</taxon>
        <taxon>Fungi</taxon>
        <taxon>Dikarya</taxon>
        <taxon>Ascomycota</taxon>
        <taxon>Pezizomycotina</taxon>
        <taxon>Sordariomycetes</taxon>
        <taxon>Xylariomycetidae</taxon>
        <taxon>Amphisphaeriales</taxon>
        <taxon>Apiosporaceae</taxon>
        <taxon>Apiospora</taxon>
    </lineage>
</organism>
<evidence type="ECO:0000313" key="1">
    <source>
        <dbReference type="EMBL" id="KAK8106149.1"/>
    </source>
</evidence>
<evidence type="ECO:0000313" key="2">
    <source>
        <dbReference type="Proteomes" id="UP001392437"/>
    </source>
</evidence>
<dbReference type="EMBL" id="JAQQWP010000008">
    <property type="protein sequence ID" value="KAK8106149.1"/>
    <property type="molecule type" value="Genomic_DNA"/>
</dbReference>
<name>A0AAW0QKX9_9PEZI</name>
<reference evidence="1 2" key="1">
    <citation type="submission" date="2023-01" db="EMBL/GenBank/DDBJ databases">
        <title>Analysis of 21 Apiospora genomes using comparative genomics revels a genus with tremendous synthesis potential of carbohydrate active enzymes and secondary metabolites.</title>
        <authorList>
            <person name="Sorensen T."/>
        </authorList>
    </citation>
    <scope>NUCLEOTIDE SEQUENCE [LARGE SCALE GENOMIC DNA]</scope>
    <source>
        <strain evidence="1 2">CBS 117206</strain>
    </source>
</reference>